<feature type="compositionally biased region" description="Polar residues" evidence="1">
    <location>
        <begin position="65"/>
        <end position="74"/>
    </location>
</feature>
<evidence type="ECO:0000256" key="1">
    <source>
        <dbReference type="SAM" id="MobiDB-lite"/>
    </source>
</evidence>
<comment type="caution">
    <text evidence="2">The sequence shown here is derived from an EMBL/GenBank/DDBJ whole genome shotgun (WGS) entry which is preliminary data.</text>
</comment>
<dbReference type="EMBL" id="AMZH03019804">
    <property type="protein sequence ID" value="RRT39886.1"/>
    <property type="molecule type" value="Genomic_DNA"/>
</dbReference>
<gene>
    <name evidence="2" type="ORF">B296_00045404</name>
</gene>
<protein>
    <submittedName>
        <fullName evidence="2">Uncharacterized protein</fullName>
    </submittedName>
</protein>
<feature type="region of interest" description="Disordered" evidence="1">
    <location>
        <begin position="47"/>
        <end position="74"/>
    </location>
</feature>
<sequence>MKGLDWGGAGRLVSAGRRREASIGEGLPASAWMVDEPWRWRWRRRRRRRRRWCDGARGKPRAASGNWTSIGSDT</sequence>
<dbReference type="AlphaFoldDB" id="A0A426XK90"/>
<evidence type="ECO:0000313" key="2">
    <source>
        <dbReference type="EMBL" id="RRT39886.1"/>
    </source>
</evidence>
<name>A0A426XK90_ENSVE</name>
<reference evidence="2 3" key="1">
    <citation type="journal article" date="2014" name="Agronomy (Basel)">
        <title>A Draft Genome Sequence for Ensete ventricosum, the Drought-Tolerant Tree Against Hunger.</title>
        <authorList>
            <person name="Harrison J."/>
            <person name="Moore K.A."/>
            <person name="Paszkiewicz K."/>
            <person name="Jones T."/>
            <person name="Grant M."/>
            <person name="Ambacheew D."/>
            <person name="Muzemil S."/>
            <person name="Studholme D.J."/>
        </authorList>
    </citation>
    <scope>NUCLEOTIDE SEQUENCE [LARGE SCALE GENOMIC DNA]</scope>
</reference>
<dbReference type="Proteomes" id="UP000287651">
    <property type="component" value="Unassembled WGS sequence"/>
</dbReference>
<proteinExistence type="predicted"/>
<evidence type="ECO:0000313" key="3">
    <source>
        <dbReference type="Proteomes" id="UP000287651"/>
    </source>
</evidence>
<accession>A0A426XK90</accession>
<organism evidence="2 3">
    <name type="scientific">Ensete ventricosum</name>
    <name type="common">Abyssinian banana</name>
    <name type="synonym">Musa ensete</name>
    <dbReference type="NCBI Taxonomy" id="4639"/>
    <lineage>
        <taxon>Eukaryota</taxon>
        <taxon>Viridiplantae</taxon>
        <taxon>Streptophyta</taxon>
        <taxon>Embryophyta</taxon>
        <taxon>Tracheophyta</taxon>
        <taxon>Spermatophyta</taxon>
        <taxon>Magnoliopsida</taxon>
        <taxon>Liliopsida</taxon>
        <taxon>Zingiberales</taxon>
        <taxon>Musaceae</taxon>
        <taxon>Ensete</taxon>
    </lineage>
</organism>